<protein>
    <submittedName>
        <fullName evidence="3">Uncharacterized protein</fullName>
    </submittedName>
</protein>
<feature type="compositionally biased region" description="Low complexity" evidence="1">
    <location>
        <begin position="313"/>
        <end position="323"/>
    </location>
</feature>
<evidence type="ECO:0000256" key="2">
    <source>
        <dbReference type="SAM" id="SignalP"/>
    </source>
</evidence>
<dbReference type="RefSeq" id="WP_264778083.1">
    <property type="nucleotide sequence ID" value="NZ_AP026562.1"/>
</dbReference>
<gene>
    <name evidence="3" type="ORF">DAETH_41840</name>
</gene>
<organism evidence="3 4">
    <name type="scientific">Deinococcus aetherius</name>
    <dbReference type="NCBI Taxonomy" id="200252"/>
    <lineage>
        <taxon>Bacteria</taxon>
        <taxon>Thermotogati</taxon>
        <taxon>Deinococcota</taxon>
        <taxon>Deinococci</taxon>
        <taxon>Deinococcales</taxon>
        <taxon>Deinococcaceae</taxon>
        <taxon>Deinococcus</taxon>
    </lineage>
</organism>
<dbReference type="Proteomes" id="UP001064971">
    <property type="component" value="Plasmid pDAETH-2"/>
</dbReference>
<evidence type="ECO:0000256" key="1">
    <source>
        <dbReference type="SAM" id="MobiDB-lite"/>
    </source>
</evidence>
<keyword evidence="2" id="KW-0732">Signal</keyword>
<reference evidence="3" key="1">
    <citation type="submission" date="2022-07" db="EMBL/GenBank/DDBJ databases">
        <title>Complete Genome Sequence of the Radioresistant Bacterium Deinococcus aetherius ST0316, Isolated from the Air Dust collected in Lower Stratosphere above Japan.</title>
        <authorList>
            <person name="Satoh K."/>
            <person name="Hagiwara K."/>
            <person name="Katsumata K."/>
            <person name="Kubo A."/>
            <person name="Yokobori S."/>
            <person name="Yamagishi A."/>
            <person name="Oono Y."/>
            <person name="Narumi I."/>
        </authorList>
    </citation>
    <scope>NUCLEOTIDE SEQUENCE</scope>
    <source>
        <strain evidence="3">ST0316</strain>
        <plasmid evidence="3">pDAETH-2</plasmid>
    </source>
</reference>
<name>A0ABM8AK66_9DEIO</name>
<evidence type="ECO:0000313" key="4">
    <source>
        <dbReference type="Proteomes" id="UP001064971"/>
    </source>
</evidence>
<evidence type="ECO:0000313" key="3">
    <source>
        <dbReference type="EMBL" id="BDP44215.1"/>
    </source>
</evidence>
<accession>A0ABM8AK66</accession>
<geneLocation type="plasmid" evidence="3 4">
    <name>pDAETH-2</name>
</geneLocation>
<proteinExistence type="predicted"/>
<feature type="signal peptide" evidence="2">
    <location>
        <begin position="1"/>
        <end position="22"/>
    </location>
</feature>
<sequence length="323" mass="34894">MKKTHRLTFPWLSLLPAGLLVALAGALPDAGAGRPAGRTCGTGTARLGSPQFVSAQITVTPTTLQTRQPMEIRTSLLNVWTGSPGGQDLTMLGGRDWQTLPGGSRITTDRDGEGWLRFLGENRRECGLLYVFQQSGLTVDKCPKSLRAAGNSVCNTGGATAYRNFCRSELILQTPTARVRPTGTWIGLVYVPERELTLVLLFEGRAEVQPVRTAQGDVLGRSSTLGAGSFWLTSPDGTPQGVGGFVRGGTYPLTQLPDLVEVLRPTQPNLFPWVRRIVDHARLDGVPVPTSLVEYVGQTRGRREPVPPEPRQPNRGPVESPIP</sequence>
<keyword evidence="4" id="KW-1185">Reference proteome</keyword>
<keyword evidence="3" id="KW-0614">Plasmid</keyword>
<feature type="region of interest" description="Disordered" evidence="1">
    <location>
        <begin position="296"/>
        <end position="323"/>
    </location>
</feature>
<dbReference type="EMBL" id="AP026562">
    <property type="protein sequence ID" value="BDP44215.1"/>
    <property type="molecule type" value="Genomic_DNA"/>
</dbReference>
<feature type="chain" id="PRO_5046019192" evidence="2">
    <location>
        <begin position="23"/>
        <end position="323"/>
    </location>
</feature>